<reference evidence="2" key="1">
    <citation type="journal article" date="2019" name="Int. J. Syst. Evol. Microbiol.">
        <title>The Global Catalogue of Microorganisms (GCM) 10K type strain sequencing project: providing services to taxonomists for standard genome sequencing and annotation.</title>
        <authorList>
            <consortium name="The Broad Institute Genomics Platform"/>
            <consortium name="The Broad Institute Genome Sequencing Center for Infectious Disease"/>
            <person name="Wu L."/>
            <person name="Ma J."/>
        </authorList>
    </citation>
    <scope>NUCLEOTIDE SEQUENCE [LARGE SCALE GENOMIC DNA]</scope>
    <source>
        <strain evidence="2">VKM B-3226</strain>
    </source>
</reference>
<proteinExistence type="predicted"/>
<name>A0ABV7S1W7_9RHOB</name>
<dbReference type="EMBL" id="JBHRXE010000048">
    <property type="protein sequence ID" value="MFC3571113.1"/>
    <property type="molecule type" value="Genomic_DNA"/>
</dbReference>
<organism evidence="1 2">
    <name type="scientific">Paracoccus simplex</name>
    <dbReference type="NCBI Taxonomy" id="2086346"/>
    <lineage>
        <taxon>Bacteria</taxon>
        <taxon>Pseudomonadati</taxon>
        <taxon>Pseudomonadota</taxon>
        <taxon>Alphaproteobacteria</taxon>
        <taxon>Rhodobacterales</taxon>
        <taxon>Paracoccaceae</taxon>
        <taxon>Paracoccus</taxon>
    </lineage>
</organism>
<accession>A0ABV7S1W7</accession>
<evidence type="ECO:0008006" key="3">
    <source>
        <dbReference type="Google" id="ProtNLM"/>
    </source>
</evidence>
<sequence length="73" mass="8257">MATISTNTSAPRLPALFDAFLKWLSRGTEAYIASRSRRAEIEALEAKSDAELARMGLTRDRIALYVFADRFYI</sequence>
<evidence type="ECO:0000313" key="1">
    <source>
        <dbReference type="EMBL" id="MFC3571113.1"/>
    </source>
</evidence>
<dbReference type="Proteomes" id="UP001595596">
    <property type="component" value="Unassembled WGS sequence"/>
</dbReference>
<evidence type="ECO:0000313" key="2">
    <source>
        <dbReference type="Proteomes" id="UP001595596"/>
    </source>
</evidence>
<gene>
    <name evidence="1" type="ORF">ACFOMP_16755</name>
</gene>
<keyword evidence="2" id="KW-1185">Reference proteome</keyword>
<dbReference type="RefSeq" id="WP_289893252.1">
    <property type="nucleotide sequence ID" value="NZ_JBHRXE010000048.1"/>
</dbReference>
<protein>
    <recommendedName>
        <fullName evidence="3">DUF1127 domain-containing protein</fullName>
    </recommendedName>
</protein>
<comment type="caution">
    <text evidence="1">The sequence shown here is derived from an EMBL/GenBank/DDBJ whole genome shotgun (WGS) entry which is preliminary data.</text>
</comment>